<feature type="compositionally biased region" description="Basic and acidic residues" evidence="1">
    <location>
        <begin position="235"/>
        <end position="254"/>
    </location>
</feature>
<feature type="region of interest" description="Disordered" evidence="1">
    <location>
        <begin position="147"/>
        <end position="166"/>
    </location>
</feature>
<dbReference type="Proteomes" id="UP001434883">
    <property type="component" value="Unassembled WGS sequence"/>
</dbReference>
<feature type="compositionally biased region" description="Polar residues" evidence="1">
    <location>
        <begin position="299"/>
        <end position="311"/>
    </location>
</feature>
<feature type="compositionally biased region" description="Basic and acidic residues" evidence="1">
    <location>
        <begin position="260"/>
        <end position="273"/>
    </location>
</feature>
<organism evidence="2 3">
    <name type="scientific">Xenoophorus captivus</name>
    <dbReference type="NCBI Taxonomy" id="1517983"/>
    <lineage>
        <taxon>Eukaryota</taxon>
        <taxon>Metazoa</taxon>
        <taxon>Chordata</taxon>
        <taxon>Craniata</taxon>
        <taxon>Vertebrata</taxon>
        <taxon>Euteleostomi</taxon>
        <taxon>Actinopterygii</taxon>
        <taxon>Neopterygii</taxon>
        <taxon>Teleostei</taxon>
        <taxon>Neoteleostei</taxon>
        <taxon>Acanthomorphata</taxon>
        <taxon>Ovalentaria</taxon>
        <taxon>Atherinomorphae</taxon>
        <taxon>Cyprinodontiformes</taxon>
        <taxon>Goodeidae</taxon>
        <taxon>Xenoophorus</taxon>
    </lineage>
</organism>
<protein>
    <submittedName>
        <fullName evidence="2">Uncharacterized protein</fullName>
    </submittedName>
</protein>
<dbReference type="EMBL" id="JAHRIN010059813">
    <property type="protein sequence ID" value="MEQ2212463.1"/>
    <property type="molecule type" value="Genomic_DNA"/>
</dbReference>
<evidence type="ECO:0000313" key="3">
    <source>
        <dbReference type="Proteomes" id="UP001434883"/>
    </source>
</evidence>
<sequence length="589" mass="64165">MNPSRMQSTGSSSSLKRWRIKSCAQALKFISTAFKLSWVVQGNKTVWVIDIFLSASCQSLYHSVCFPEVKVAFIIPIIIYPAFKYFFVQPIPCQILLLVIRSRSCFNSVVLLFQLSVARLEGLAEGGALETPGETLSVRERRKETGGGWFHSLTGNPLKPDHMSGGGALQQRTTYLISLTLVKVEAVEENGGEAKKSTQEKEGEASQGRSPGEEVEAEAGVPALAENGAGVVRGEPQRGHEAKVDEFKGGERKHLSPQRDAIDDAGKAPEKPPRNLSIPLPAERGTIQQKKSSDVVESMQCQSPSLITTPPTELAEPSGTPTRTSLPIRPAGQRPVSLLKSHSSVATRGRDSREGRERSPTSAQSLDRKDCRVITRSPGPCRASWAEASRPEAWRDLRAEAQTGVSMDIGGGVTAVMRDIPRKDRLKTGSASLPAPANQVPKPARKGKSRTLDNSDLNSLSEDLGLAREGQQVQQGQRGCAKDRKMLKFISGIFTKSNSGAGGPTSTAPPVYIQRDSSEEEGRRSQTHHCHLYGSKPTFHEPPLVLSAGYYCRTSSEHRCRGIHLKQDRLKLGGVDLFKEPDTEGAYRL</sequence>
<proteinExistence type="predicted"/>
<evidence type="ECO:0000256" key="1">
    <source>
        <dbReference type="SAM" id="MobiDB-lite"/>
    </source>
</evidence>
<keyword evidence="3" id="KW-1185">Reference proteome</keyword>
<feature type="region of interest" description="Disordered" evidence="1">
    <location>
        <begin position="426"/>
        <end position="458"/>
    </location>
</feature>
<feature type="compositionally biased region" description="Basic and acidic residues" evidence="1">
    <location>
        <begin position="348"/>
        <end position="359"/>
    </location>
</feature>
<evidence type="ECO:0000313" key="2">
    <source>
        <dbReference type="EMBL" id="MEQ2212463.1"/>
    </source>
</evidence>
<reference evidence="2 3" key="1">
    <citation type="submission" date="2021-06" db="EMBL/GenBank/DDBJ databases">
        <authorList>
            <person name="Palmer J.M."/>
        </authorList>
    </citation>
    <scope>NUCLEOTIDE SEQUENCE [LARGE SCALE GENOMIC DNA]</scope>
    <source>
        <strain evidence="2 3">XC_2019</strain>
        <tissue evidence="2">Muscle</tissue>
    </source>
</reference>
<feature type="region of interest" description="Disordered" evidence="1">
    <location>
        <begin position="189"/>
        <end position="390"/>
    </location>
</feature>
<name>A0ABV0RW87_9TELE</name>
<gene>
    <name evidence="2" type="ORF">XENOCAPTIV_031038</name>
</gene>
<feature type="compositionally biased region" description="Basic and acidic residues" evidence="1">
    <location>
        <begin position="192"/>
        <end position="204"/>
    </location>
</feature>
<comment type="caution">
    <text evidence="2">The sequence shown here is derived from an EMBL/GenBank/DDBJ whole genome shotgun (WGS) entry which is preliminary data.</text>
</comment>
<accession>A0ABV0RW87</accession>